<keyword evidence="1" id="KW-1133">Transmembrane helix</keyword>
<keyword evidence="1" id="KW-0472">Membrane</keyword>
<protein>
    <submittedName>
        <fullName evidence="2">Uncharacterized protein</fullName>
    </submittedName>
</protein>
<evidence type="ECO:0000313" key="3">
    <source>
        <dbReference type="Proteomes" id="UP001157006"/>
    </source>
</evidence>
<gene>
    <name evidence="2" type="ORF">VFH_I399440</name>
</gene>
<accession>A0AAV0YUF1</accession>
<feature type="transmembrane region" description="Helical" evidence="1">
    <location>
        <begin position="79"/>
        <end position="99"/>
    </location>
</feature>
<reference evidence="2 3" key="1">
    <citation type="submission" date="2023-01" db="EMBL/GenBank/DDBJ databases">
        <authorList>
            <person name="Kreplak J."/>
        </authorList>
    </citation>
    <scope>NUCLEOTIDE SEQUENCE [LARGE SCALE GENOMIC DNA]</scope>
</reference>
<dbReference type="EMBL" id="OX451736">
    <property type="protein sequence ID" value="CAI8589581.1"/>
    <property type="molecule type" value="Genomic_DNA"/>
</dbReference>
<organism evidence="2 3">
    <name type="scientific">Vicia faba</name>
    <name type="common">Broad bean</name>
    <name type="synonym">Faba vulgaris</name>
    <dbReference type="NCBI Taxonomy" id="3906"/>
    <lineage>
        <taxon>Eukaryota</taxon>
        <taxon>Viridiplantae</taxon>
        <taxon>Streptophyta</taxon>
        <taxon>Embryophyta</taxon>
        <taxon>Tracheophyta</taxon>
        <taxon>Spermatophyta</taxon>
        <taxon>Magnoliopsida</taxon>
        <taxon>eudicotyledons</taxon>
        <taxon>Gunneridae</taxon>
        <taxon>Pentapetalae</taxon>
        <taxon>rosids</taxon>
        <taxon>fabids</taxon>
        <taxon>Fabales</taxon>
        <taxon>Fabaceae</taxon>
        <taxon>Papilionoideae</taxon>
        <taxon>50 kb inversion clade</taxon>
        <taxon>NPAAA clade</taxon>
        <taxon>Hologalegina</taxon>
        <taxon>IRL clade</taxon>
        <taxon>Fabeae</taxon>
        <taxon>Vicia</taxon>
    </lineage>
</organism>
<evidence type="ECO:0000313" key="2">
    <source>
        <dbReference type="EMBL" id="CAI8589581.1"/>
    </source>
</evidence>
<evidence type="ECO:0000256" key="1">
    <source>
        <dbReference type="SAM" id="Phobius"/>
    </source>
</evidence>
<name>A0AAV0YUF1_VICFA</name>
<dbReference type="Proteomes" id="UP001157006">
    <property type="component" value="Chromosome 1L"/>
</dbReference>
<feature type="transmembrane region" description="Helical" evidence="1">
    <location>
        <begin position="20"/>
        <end position="39"/>
    </location>
</feature>
<sequence length="121" mass="13810">MLYILFICTYLSEHMFALQLYCFPYTTIVLDLLVFQVGWCNTLIFAPKISHHLISSIHQDHALGFGVSDQGVQVMVLRLWLWFCSGQGLVLKSLFFIVVNYNLRSRHPQASVGMIKASLVS</sequence>
<keyword evidence="1" id="KW-0812">Transmembrane</keyword>
<keyword evidence="3" id="KW-1185">Reference proteome</keyword>
<proteinExistence type="predicted"/>
<dbReference type="AlphaFoldDB" id="A0AAV0YUF1"/>